<keyword evidence="3" id="KW-1185">Reference proteome</keyword>
<feature type="domain" description="MOSC" evidence="1">
    <location>
        <begin position="143"/>
        <end position="282"/>
    </location>
</feature>
<evidence type="ECO:0000259" key="1">
    <source>
        <dbReference type="PROSITE" id="PS51340"/>
    </source>
</evidence>
<dbReference type="PANTHER" id="PTHR14237:SF19">
    <property type="entry name" value="MITOCHONDRIAL AMIDOXIME REDUCING COMPONENT 1"/>
    <property type="match status" value="1"/>
</dbReference>
<dbReference type="Pfam" id="PF03473">
    <property type="entry name" value="MOSC"/>
    <property type="match status" value="1"/>
</dbReference>
<dbReference type="InterPro" id="IPR005302">
    <property type="entry name" value="MoCF_Sase_C"/>
</dbReference>
<proteinExistence type="predicted"/>
<evidence type="ECO:0000313" key="2">
    <source>
        <dbReference type="EMBL" id="SHK63669.1"/>
    </source>
</evidence>
<protein>
    <recommendedName>
        <fullName evidence="1">MOSC domain-containing protein</fullName>
    </recommendedName>
</protein>
<dbReference type="Pfam" id="PF03476">
    <property type="entry name" value="MOSC_N"/>
    <property type="match status" value="1"/>
</dbReference>
<dbReference type="EMBL" id="FRAQ01000002">
    <property type="protein sequence ID" value="SHK63669.1"/>
    <property type="molecule type" value="Genomic_DNA"/>
</dbReference>
<dbReference type="STRING" id="564117.SAMN05216369_2568"/>
<reference evidence="3" key="1">
    <citation type="submission" date="2016-11" db="EMBL/GenBank/DDBJ databases">
        <authorList>
            <person name="Varghese N."/>
            <person name="Submissions S."/>
        </authorList>
    </citation>
    <scope>NUCLEOTIDE SEQUENCE [LARGE SCALE GENOMIC DNA]</scope>
    <source>
        <strain evidence="3">CGMCC 1.10835</strain>
    </source>
</reference>
<dbReference type="GO" id="GO:0030151">
    <property type="term" value="F:molybdenum ion binding"/>
    <property type="evidence" value="ECO:0007669"/>
    <property type="project" value="InterPro"/>
</dbReference>
<dbReference type="InterPro" id="IPR011037">
    <property type="entry name" value="Pyrv_Knase-like_insert_dom_sf"/>
</dbReference>
<dbReference type="SUPFAM" id="SSF141673">
    <property type="entry name" value="MOSC N-terminal domain-like"/>
    <property type="match status" value="1"/>
</dbReference>
<name>A0A1M6U3C6_9GAMM</name>
<dbReference type="RefSeq" id="WP_228704484.1">
    <property type="nucleotide sequence ID" value="NZ_FRAQ01000002.1"/>
</dbReference>
<sequence length="285" mass="32184">MFFVILGRLVNINALFRETRLVKIHSLHIYPVKSLTGIQVPSFEMDDFGPKGDRRWMIVDADRNFATQRTFPELAKITTSVVDGCVSIRIPGEGDFTLKATDEELRVLVWCDWVKAHEGEAAASEALSRFCGKDLRFVYMSDSSFRRVDAGRVTEYRRVGFADGFPFLITSLASLQELNGRLEIPVDMRRFRPNIVVEGAAPWQEDHWRKLKVGEQYFDIVKPCSRCVLTTVDPDTGLKDPGLQPLRTLSGYRRTADGVIFGQNAIHESSGIIHVDDSVTVIESE</sequence>
<dbReference type="SUPFAM" id="SSF50800">
    <property type="entry name" value="PK beta-barrel domain-like"/>
    <property type="match status" value="1"/>
</dbReference>
<accession>A0A1M6U3C6</accession>
<dbReference type="GO" id="GO:0030170">
    <property type="term" value="F:pyridoxal phosphate binding"/>
    <property type="evidence" value="ECO:0007669"/>
    <property type="project" value="InterPro"/>
</dbReference>
<evidence type="ECO:0000313" key="3">
    <source>
        <dbReference type="Proteomes" id="UP000184497"/>
    </source>
</evidence>
<dbReference type="GO" id="GO:0003824">
    <property type="term" value="F:catalytic activity"/>
    <property type="evidence" value="ECO:0007669"/>
    <property type="project" value="InterPro"/>
</dbReference>
<dbReference type="AlphaFoldDB" id="A0A1M6U3C6"/>
<dbReference type="Proteomes" id="UP000184497">
    <property type="component" value="Unassembled WGS sequence"/>
</dbReference>
<gene>
    <name evidence="2" type="ORF">SAMN05216369_2568</name>
</gene>
<dbReference type="InterPro" id="IPR005303">
    <property type="entry name" value="MOCOS_middle"/>
</dbReference>
<dbReference type="PANTHER" id="PTHR14237">
    <property type="entry name" value="MOLYBDOPTERIN COFACTOR SULFURASE MOSC"/>
    <property type="match status" value="1"/>
</dbReference>
<organism evidence="2 3">
    <name type="scientific">Marinobacter antarcticus</name>
    <dbReference type="NCBI Taxonomy" id="564117"/>
    <lineage>
        <taxon>Bacteria</taxon>
        <taxon>Pseudomonadati</taxon>
        <taxon>Pseudomonadota</taxon>
        <taxon>Gammaproteobacteria</taxon>
        <taxon>Pseudomonadales</taxon>
        <taxon>Marinobacteraceae</taxon>
        <taxon>Marinobacter</taxon>
    </lineage>
</organism>
<dbReference type="PROSITE" id="PS51340">
    <property type="entry name" value="MOSC"/>
    <property type="match status" value="1"/>
</dbReference>